<name>A0A6I8U5U5_AEDAE</name>
<proteinExistence type="predicted"/>
<dbReference type="EnsemblMetazoa" id="AAEL024631-RA">
    <property type="protein sequence ID" value="AAEL024631-PA"/>
    <property type="gene ID" value="AAEL024631"/>
</dbReference>
<dbReference type="InParanoid" id="A0A6I8U5U5"/>
<evidence type="ECO:0000313" key="2">
    <source>
        <dbReference type="Proteomes" id="UP000008820"/>
    </source>
</evidence>
<organism evidence="1 2">
    <name type="scientific">Aedes aegypti</name>
    <name type="common">Yellowfever mosquito</name>
    <name type="synonym">Culex aegypti</name>
    <dbReference type="NCBI Taxonomy" id="7159"/>
    <lineage>
        <taxon>Eukaryota</taxon>
        <taxon>Metazoa</taxon>
        <taxon>Ecdysozoa</taxon>
        <taxon>Arthropoda</taxon>
        <taxon>Hexapoda</taxon>
        <taxon>Insecta</taxon>
        <taxon>Pterygota</taxon>
        <taxon>Neoptera</taxon>
        <taxon>Endopterygota</taxon>
        <taxon>Diptera</taxon>
        <taxon>Nematocera</taxon>
        <taxon>Culicoidea</taxon>
        <taxon>Culicidae</taxon>
        <taxon>Culicinae</taxon>
        <taxon>Aedini</taxon>
        <taxon>Aedes</taxon>
        <taxon>Stegomyia</taxon>
    </lineage>
</organism>
<dbReference type="GO" id="GO:0008270">
    <property type="term" value="F:zinc ion binding"/>
    <property type="evidence" value="ECO:0007669"/>
    <property type="project" value="UniProtKB-UniRule"/>
</dbReference>
<reference evidence="1" key="2">
    <citation type="submission" date="2020-05" db="UniProtKB">
        <authorList>
            <consortium name="EnsemblMetazoa"/>
        </authorList>
    </citation>
    <scope>IDENTIFICATION</scope>
    <source>
        <strain evidence="1">LVP_AGWG</strain>
    </source>
</reference>
<reference evidence="1 2" key="1">
    <citation type="submission" date="2017-06" db="EMBL/GenBank/DDBJ databases">
        <title>Aedes aegypti genome working group (AGWG) sequencing and assembly.</title>
        <authorList>
            <consortium name="Aedes aegypti Genome Working Group (AGWG)"/>
            <person name="Matthews B.J."/>
        </authorList>
    </citation>
    <scope>NUCLEOTIDE SEQUENCE [LARGE SCALE GENOMIC DNA]</scope>
    <source>
        <strain evidence="1 2">LVP_AGWG</strain>
    </source>
</reference>
<dbReference type="SMART" id="SM00868">
    <property type="entry name" value="zf-AD"/>
    <property type="match status" value="1"/>
</dbReference>
<dbReference type="OrthoDB" id="3437960at2759"/>
<dbReference type="AlphaFoldDB" id="A0A6I8U5U5"/>
<accession>A0A6I8U5U5</accession>
<dbReference type="Pfam" id="PF07776">
    <property type="entry name" value="zf-AD"/>
    <property type="match status" value="1"/>
</dbReference>
<dbReference type="Proteomes" id="UP000008820">
    <property type="component" value="Chromosome 1"/>
</dbReference>
<dbReference type="Gene3D" id="3.40.1800.20">
    <property type="match status" value="1"/>
</dbReference>
<dbReference type="GO" id="GO:0005634">
    <property type="term" value="C:nucleus"/>
    <property type="evidence" value="ECO:0007669"/>
    <property type="project" value="InterPro"/>
</dbReference>
<dbReference type="InterPro" id="IPR012934">
    <property type="entry name" value="Znf_AD"/>
</dbReference>
<sequence length="102" mass="11525">MNTADICRVCMEDDWDAFNPLFNPRVDVPVTPEVMISDCAGISVEQDDGLPGVACTECLNALREAFKIREECHKVDRKLMKIFNWIRPEFSIGRDSGHSGNH</sequence>
<dbReference type="SUPFAM" id="SSF57716">
    <property type="entry name" value="Glucocorticoid receptor-like (DNA-binding domain)"/>
    <property type="match status" value="1"/>
</dbReference>
<keyword evidence="2" id="KW-1185">Reference proteome</keyword>
<protein>
    <submittedName>
        <fullName evidence="1">Uncharacterized protein</fullName>
    </submittedName>
</protein>
<gene>
    <name evidence="1" type="primary">110674435</name>
</gene>
<evidence type="ECO:0000313" key="1">
    <source>
        <dbReference type="EnsemblMetazoa" id="AAEL024631-PA"/>
    </source>
</evidence>
<dbReference type="PROSITE" id="PS51915">
    <property type="entry name" value="ZAD"/>
    <property type="match status" value="1"/>
</dbReference>